<proteinExistence type="predicted"/>
<sequence>MSPNKYGIHQPLTSHMIVETQQRYVNHSSDVTHDVAVNHMICEN</sequence>
<dbReference type="EMBL" id="LAZR01049923">
    <property type="protein sequence ID" value="KKK88509.1"/>
    <property type="molecule type" value="Genomic_DNA"/>
</dbReference>
<comment type="caution">
    <text evidence="1">The sequence shown here is derived from an EMBL/GenBank/DDBJ whole genome shotgun (WGS) entry which is preliminary data.</text>
</comment>
<reference evidence="1" key="1">
    <citation type="journal article" date="2015" name="Nature">
        <title>Complex archaea that bridge the gap between prokaryotes and eukaryotes.</title>
        <authorList>
            <person name="Spang A."/>
            <person name="Saw J.H."/>
            <person name="Jorgensen S.L."/>
            <person name="Zaremba-Niedzwiedzka K."/>
            <person name="Martijn J."/>
            <person name="Lind A.E."/>
            <person name="van Eijk R."/>
            <person name="Schleper C."/>
            <person name="Guy L."/>
            <person name="Ettema T.J."/>
        </authorList>
    </citation>
    <scope>NUCLEOTIDE SEQUENCE</scope>
</reference>
<name>A0A0F9BCZ2_9ZZZZ</name>
<dbReference type="AlphaFoldDB" id="A0A0F9BCZ2"/>
<accession>A0A0F9BCZ2</accession>
<protein>
    <submittedName>
        <fullName evidence="1">Uncharacterized protein</fullName>
    </submittedName>
</protein>
<gene>
    <name evidence="1" type="ORF">LCGC14_2742480</name>
</gene>
<organism evidence="1">
    <name type="scientific">marine sediment metagenome</name>
    <dbReference type="NCBI Taxonomy" id="412755"/>
    <lineage>
        <taxon>unclassified sequences</taxon>
        <taxon>metagenomes</taxon>
        <taxon>ecological metagenomes</taxon>
    </lineage>
</organism>
<evidence type="ECO:0000313" key="1">
    <source>
        <dbReference type="EMBL" id="KKK88509.1"/>
    </source>
</evidence>
<feature type="non-terminal residue" evidence="1">
    <location>
        <position position="44"/>
    </location>
</feature>